<evidence type="ECO:0000259" key="1">
    <source>
        <dbReference type="Pfam" id="PF01145"/>
    </source>
</evidence>
<dbReference type="EMBL" id="CCKQ01018963">
    <property type="protein sequence ID" value="CDW90969.1"/>
    <property type="molecule type" value="Genomic_DNA"/>
</dbReference>
<dbReference type="Gene3D" id="3.30.479.30">
    <property type="entry name" value="Band 7 domain"/>
    <property type="match status" value="1"/>
</dbReference>
<gene>
    <name evidence="2" type="primary">Contig3592.g3833</name>
    <name evidence="2" type="ORF">STYLEM_20117</name>
</gene>
<dbReference type="SUPFAM" id="SSF117892">
    <property type="entry name" value="Band 7/SPFH domain"/>
    <property type="match status" value="1"/>
</dbReference>
<dbReference type="InterPro" id="IPR001107">
    <property type="entry name" value="Band_7"/>
</dbReference>
<dbReference type="Proteomes" id="UP000039865">
    <property type="component" value="Unassembled WGS sequence"/>
</dbReference>
<name>A0A078B9A8_STYLE</name>
<dbReference type="Pfam" id="PF01145">
    <property type="entry name" value="Band_7"/>
    <property type="match status" value="1"/>
</dbReference>
<accession>A0A078B9A8</accession>
<keyword evidence="3" id="KW-1185">Reference proteome</keyword>
<dbReference type="InterPro" id="IPR036013">
    <property type="entry name" value="Band_7/SPFH_dom_sf"/>
</dbReference>
<sequence length="305" mass="34754">MNFDGPKPGIACCCCLAGVLTIGIVVIMSFSSLDAAEYGLDYNSLAKSIDPKYYGSGYHFLGAGHSFIRYPSTVQNMEFSNEENADRPPIQSRTEDGLLIQFRASFQYKLMPDKLYDLYMKYGEDYKGPCIKYSIETLNDAATKYDANEFFNSSQLITQQMMNDLNKTLDQNCYASIQFFQLQNIDIPDKYQDAIQETLIKDSEISKTENMRKQRKVDLEAMQNSAVISKEKTLNDAQARANADMTQNEANMLSFFQLVTQQSSSYATLKNTLKMTNNQFIDYLRSQTINEYNQGNMIVNIPSRF</sequence>
<dbReference type="OMA" id="SDEMAVM"/>
<organism evidence="2 3">
    <name type="scientific">Stylonychia lemnae</name>
    <name type="common">Ciliate</name>
    <dbReference type="NCBI Taxonomy" id="5949"/>
    <lineage>
        <taxon>Eukaryota</taxon>
        <taxon>Sar</taxon>
        <taxon>Alveolata</taxon>
        <taxon>Ciliophora</taxon>
        <taxon>Intramacronucleata</taxon>
        <taxon>Spirotrichea</taxon>
        <taxon>Stichotrichia</taxon>
        <taxon>Sporadotrichida</taxon>
        <taxon>Oxytrichidae</taxon>
        <taxon>Stylonychinae</taxon>
        <taxon>Stylonychia</taxon>
    </lineage>
</organism>
<dbReference type="InParanoid" id="A0A078B9A8"/>
<proteinExistence type="predicted"/>
<reference evidence="2 3" key="1">
    <citation type="submission" date="2014-06" db="EMBL/GenBank/DDBJ databases">
        <authorList>
            <person name="Swart Estienne"/>
        </authorList>
    </citation>
    <scope>NUCLEOTIDE SEQUENCE [LARGE SCALE GENOMIC DNA]</scope>
    <source>
        <strain evidence="2 3">130c</strain>
    </source>
</reference>
<evidence type="ECO:0000313" key="3">
    <source>
        <dbReference type="Proteomes" id="UP000039865"/>
    </source>
</evidence>
<protein>
    <recommendedName>
        <fullName evidence="1">Band 7 domain-containing protein</fullName>
    </recommendedName>
</protein>
<dbReference type="OrthoDB" id="190994at2759"/>
<evidence type="ECO:0000313" key="2">
    <source>
        <dbReference type="EMBL" id="CDW90969.1"/>
    </source>
</evidence>
<dbReference type="AlphaFoldDB" id="A0A078B9A8"/>
<feature type="domain" description="Band 7" evidence="1">
    <location>
        <begin position="37"/>
        <end position="205"/>
    </location>
</feature>